<keyword evidence="3" id="KW-1185">Reference proteome</keyword>
<dbReference type="Pfam" id="PF19571">
    <property type="entry name" value="ACT_8"/>
    <property type="match status" value="1"/>
</dbReference>
<dbReference type="PROSITE" id="PS51671">
    <property type="entry name" value="ACT"/>
    <property type="match status" value="1"/>
</dbReference>
<dbReference type="SUPFAM" id="SSF55021">
    <property type="entry name" value="ACT-like"/>
    <property type="match status" value="2"/>
</dbReference>
<proteinExistence type="predicted"/>
<evidence type="ECO:0000313" key="2">
    <source>
        <dbReference type="EMBL" id="MCU6765053.1"/>
    </source>
</evidence>
<dbReference type="Proteomes" id="UP001652409">
    <property type="component" value="Unassembled WGS sequence"/>
</dbReference>
<comment type="caution">
    <text evidence="2">The sequence shown here is derived from an EMBL/GenBank/DDBJ whole genome shotgun (WGS) entry which is preliminary data.</text>
</comment>
<protein>
    <submittedName>
        <fullName evidence="2">ACT domain-containing protein</fullName>
    </submittedName>
</protein>
<dbReference type="InterPro" id="IPR045865">
    <property type="entry name" value="ACT-like_dom_sf"/>
</dbReference>
<dbReference type="RefSeq" id="WP_158421117.1">
    <property type="nucleotide sequence ID" value="NZ_JAOQJL010000009.1"/>
</dbReference>
<dbReference type="CDD" id="cd04882">
    <property type="entry name" value="ACT_Bt0572_2"/>
    <property type="match status" value="1"/>
</dbReference>
<accession>A0ABT2TS32</accession>
<organism evidence="2 3">
    <name type="scientific">Blautia ammoniilytica</name>
    <dbReference type="NCBI Taxonomy" id="2981782"/>
    <lineage>
        <taxon>Bacteria</taxon>
        <taxon>Bacillati</taxon>
        <taxon>Bacillota</taxon>
        <taxon>Clostridia</taxon>
        <taxon>Lachnospirales</taxon>
        <taxon>Lachnospiraceae</taxon>
        <taxon>Blautia</taxon>
    </lineage>
</organism>
<reference evidence="2 3" key="1">
    <citation type="journal article" date="2021" name="ISME Commun">
        <title>Automated analysis of genomic sequences facilitates high-throughput and comprehensive description of bacteria.</title>
        <authorList>
            <person name="Hitch T.C.A."/>
        </authorList>
    </citation>
    <scope>NUCLEOTIDE SEQUENCE [LARGE SCALE GENOMIC DNA]</scope>
    <source>
        <strain evidence="2 3">Sanger_23</strain>
    </source>
</reference>
<evidence type="ECO:0000313" key="3">
    <source>
        <dbReference type="Proteomes" id="UP001652409"/>
    </source>
</evidence>
<evidence type="ECO:0000259" key="1">
    <source>
        <dbReference type="PROSITE" id="PS51671"/>
    </source>
</evidence>
<feature type="domain" description="ACT" evidence="1">
    <location>
        <begin position="71"/>
        <end position="143"/>
    </location>
</feature>
<sequence length="143" mass="15612">MTVKQISVFLENKPGKLAEFTDVLSDNKIDMRALSLAEAADFGIARVIVDDVYNASTILKDAGYVFSMTKVVAAVIPDEPGGLSHVIKTLGDSGVNIEYMYAFTTPKKGTACMILRVEDVAKAIEVLQKEGIRQVEQEELTEL</sequence>
<dbReference type="PANTHER" id="PTHR40099:SF1">
    <property type="entry name" value="ACETOLACTATE SYNTHASE, SMALL SUBUNIT"/>
    <property type="match status" value="1"/>
</dbReference>
<dbReference type="InterPro" id="IPR045739">
    <property type="entry name" value="ACT_dom_pair"/>
</dbReference>
<dbReference type="EMBL" id="JAOQJL010000009">
    <property type="protein sequence ID" value="MCU6765053.1"/>
    <property type="molecule type" value="Genomic_DNA"/>
</dbReference>
<dbReference type="InterPro" id="IPR002912">
    <property type="entry name" value="ACT_dom"/>
</dbReference>
<name>A0ABT2TS32_9FIRM</name>
<gene>
    <name evidence="2" type="ORF">OCV61_06440</name>
</gene>
<dbReference type="Gene3D" id="3.30.2130.10">
    <property type="entry name" value="VC0802-like"/>
    <property type="match status" value="1"/>
</dbReference>
<dbReference type="PANTHER" id="PTHR40099">
    <property type="entry name" value="ACETOLACTATE SYNTHASE, SMALL SUBUNIT"/>
    <property type="match status" value="1"/>
</dbReference>